<proteinExistence type="predicted"/>
<feature type="region of interest" description="Disordered" evidence="1">
    <location>
        <begin position="1"/>
        <end position="37"/>
    </location>
</feature>
<evidence type="ECO:0000256" key="1">
    <source>
        <dbReference type="SAM" id="MobiDB-lite"/>
    </source>
</evidence>
<dbReference type="Proteomes" id="UP000366051">
    <property type="component" value="Chromosome"/>
</dbReference>
<dbReference type="AlphaFoldDB" id="A0A5Q2NAV5"/>
<keyword evidence="3" id="KW-1185">Reference proteome</keyword>
<feature type="compositionally biased region" description="Basic and acidic residues" evidence="1">
    <location>
        <begin position="7"/>
        <end position="27"/>
    </location>
</feature>
<gene>
    <name evidence="2" type="ORF">FTV88_3325</name>
</gene>
<feature type="compositionally biased region" description="Acidic residues" evidence="1">
    <location>
        <begin position="28"/>
        <end position="37"/>
    </location>
</feature>
<reference evidence="3" key="1">
    <citation type="submission" date="2019-11" db="EMBL/GenBank/DDBJ databases">
        <title>Genome sequence of Heliorestis convoluta strain HH, an alkaliphilic and minimalistic phototrophic bacterium from a soda lake in Egypt.</title>
        <authorList>
            <person name="Dewey E.D."/>
            <person name="Stokes L.M."/>
            <person name="Burchell B.M."/>
            <person name="Shaffer K.N."/>
            <person name="Huntington A.M."/>
            <person name="Baker J.M."/>
            <person name="Nadendla S."/>
            <person name="Giglio M.G."/>
            <person name="Touchman J.W."/>
            <person name="Blankenship R.E."/>
            <person name="Madigan M.T."/>
            <person name="Sattley W.M."/>
        </authorList>
    </citation>
    <scope>NUCLEOTIDE SEQUENCE [LARGE SCALE GENOMIC DNA]</scope>
    <source>
        <strain evidence="3">HH</strain>
    </source>
</reference>
<protein>
    <submittedName>
        <fullName evidence="2">Uncharacterized protein</fullName>
    </submittedName>
</protein>
<name>A0A5Q2NAV5_9FIRM</name>
<accession>A0A5Q2NAV5</accession>
<dbReference type="EMBL" id="CP045875">
    <property type="protein sequence ID" value="QGG49390.1"/>
    <property type="molecule type" value="Genomic_DNA"/>
</dbReference>
<evidence type="ECO:0000313" key="3">
    <source>
        <dbReference type="Proteomes" id="UP000366051"/>
    </source>
</evidence>
<organism evidence="2 3">
    <name type="scientific">Heliorestis convoluta</name>
    <dbReference type="NCBI Taxonomy" id="356322"/>
    <lineage>
        <taxon>Bacteria</taxon>
        <taxon>Bacillati</taxon>
        <taxon>Bacillota</taxon>
        <taxon>Clostridia</taxon>
        <taxon>Eubacteriales</taxon>
        <taxon>Heliobacteriaceae</taxon>
        <taxon>Heliorestis</taxon>
    </lineage>
</organism>
<sequence length="37" mass="4371">MNPEIPTLHDDKKDSLHELQPDHKDNASEEEVEIETW</sequence>
<dbReference type="KEGG" id="hcv:FTV88_3325"/>
<evidence type="ECO:0000313" key="2">
    <source>
        <dbReference type="EMBL" id="QGG49390.1"/>
    </source>
</evidence>